<comment type="subcellular location">
    <subcellularLocation>
        <location evidence="1 16">Cell membrane</location>
        <topology evidence="1 16">Multi-pass membrane protein</topology>
    </subcellularLocation>
</comment>
<dbReference type="InterPro" id="IPR050622">
    <property type="entry name" value="CPA3_antiporter_subunitB"/>
</dbReference>
<comment type="caution">
    <text evidence="19">The sequence shown here is derived from an EMBL/GenBank/DDBJ whole genome shotgun (WGS) entry which is preliminary data.</text>
</comment>
<feature type="transmembrane region" description="Helical" evidence="16">
    <location>
        <begin position="40"/>
        <end position="59"/>
    </location>
</feature>
<accession>A0A2G7HY83</accession>
<feature type="transmembrane region" description="Helical" evidence="16">
    <location>
        <begin position="111"/>
        <end position="138"/>
    </location>
</feature>
<protein>
    <recommendedName>
        <fullName evidence="4 16">Na(+)/H(+) antiporter subunit B1</fullName>
    </recommendedName>
    <alternativeName>
        <fullName evidence="15 16">Mnh complex subunit B1</fullName>
    </alternativeName>
</protein>
<evidence type="ECO:0000256" key="13">
    <source>
        <dbReference type="ARBA" id="ARBA00023136"/>
    </source>
</evidence>
<dbReference type="OrthoDB" id="9798859at2"/>
<keyword evidence="7 16" id="KW-1003">Cell membrane</keyword>
<evidence type="ECO:0000256" key="3">
    <source>
        <dbReference type="ARBA" id="ARBA00011568"/>
    </source>
</evidence>
<dbReference type="PANTHER" id="PTHR33932">
    <property type="entry name" value="NA(+)/H(+) ANTIPORTER SUBUNIT B"/>
    <property type="match status" value="1"/>
</dbReference>
<keyword evidence="14" id="KW-0739">Sodium transport</keyword>
<evidence type="ECO:0000256" key="7">
    <source>
        <dbReference type="ARBA" id="ARBA00022475"/>
    </source>
</evidence>
<reference evidence="19" key="3">
    <citation type="submission" date="2020-11" db="EMBL/GenBank/DDBJ databases">
        <title>Molecular epidemiology and genomic profiles of multidrug-resistant bacteria collected from clinical sources in South Africa.</title>
        <authorList>
            <person name="Asante J."/>
            <person name="Amoako D.G."/>
        </authorList>
    </citation>
    <scope>NUCLEOTIDE SEQUENCE</scope>
    <source>
        <strain evidence="19">C68</strain>
    </source>
</reference>
<dbReference type="EMBL" id="PEJG01000008">
    <property type="protein sequence ID" value="PIH10050.1"/>
    <property type="molecule type" value="Genomic_DNA"/>
</dbReference>
<keyword evidence="5 16" id="KW-0813">Transport</keyword>
<reference evidence="18" key="2">
    <citation type="submission" date="2020-08" db="EMBL/GenBank/DDBJ databases">
        <title>Changes in the skin microbiome associated with squamous cell carcinoma in transplant recipients.</title>
        <authorList>
            <person name="Zaugg J."/>
            <person name="Krueger A."/>
            <person name="Lachner N."/>
        </authorList>
    </citation>
    <scope>NUCLEOTIDE SEQUENCE</scope>
    <source>
        <strain evidence="18">R5988</strain>
    </source>
</reference>
<organism evidence="19 22">
    <name type="scientific">Staphylococcus epidermidis</name>
    <dbReference type="NCBI Taxonomy" id="1282"/>
    <lineage>
        <taxon>Bacteria</taxon>
        <taxon>Bacillati</taxon>
        <taxon>Bacillota</taxon>
        <taxon>Bacilli</taxon>
        <taxon>Bacillales</taxon>
        <taxon>Staphylococcaceae</taxon>
        <taxon>Staphylococcus</taxon>
    </lineage>
</organism>
<evidence type="ECO:0000256" key="10">
    <source>
        <dbReference type="ARBA" id="ARBA00022989"/>
    </source>
</evidence>
<dbReference type="NCBIfam" id="TIGR00943">
    <property type="entry name" value="2a6301s02"/>
    <property type="match status" value="1"/>
</dbReference>
<evidence type="ECO:0000256" key="12">
    <source>
        <dbReference type="ARBA" id="ARBA00023065"/>
    </source>
</evidence>
<comment type="subunit">
    <text evidence="3 16">May form a heterooligomeric complex that consists of seven subunits: mnhA1, mnhB1, mnhC1, mnhD1, mnhE1, mnhF1 and mnhG1.</text>
</comment>
<dbReference type="GO" id="GO:0005886">
    <property type="term" value="C:plasma membrane"/>
    <property type="evidence" value="ECO:0007669"/>
    <property type="project" value="UniProtKB-SubCell"/>
</dbReference>
<dbReference type="InterPro" id="IPR007182">
    <property type="entry name" value="MnhB"/>
</dbReference>
<dbReference type="RefSeq" id="WP_001831999.1">
    <property type="nucleotide sequence ID" value="NZ_AP019721.1"/>
</dbReference>
<sequence>MNRQQNNLIFQYAAVIIFFMVIVFGFSLFLAGHYTPGGGFVGGLLFASALLVITIAYDVKTMRKIFPLDFKILIGIGLLFCVGTPLTSWFMSKNFFTHVTFDIPLPLLEPMHMTTAMFFDFGVLCAVVGTIMTIIISIGENE</sequence>
<evidence type="ECO:0000256" key="8">
    <source>
        <dbReference type="ARBA" id="ARBA00022692"/>
    </source>
</evidence>
<keyword evidence="12 16" id="KW-0406">Ion transport</keyword>
<evidence type="ECO:0000256" key="1">
    <source>
        <dbReference type="ARBA" id="ARBA00004651"/>
    </source>
</evidence>
<evidence type="ECO:0000256" key="15">
    <source>
        <dbReference type="ARBA" id="ARBA00031664"/>
    </source>
</evidence>
<gene>
    <name evidence="19" type="primary">mnhB1</name>
    <name evidence="20" type="ORF">CTJ08_08250</name>
    <name evidence="18" type="ORF">H3963_07065</name>
    <name evidence="19" type="ORF">I3V53_06015</name>
</gene>
<keyword evidence="6 16" id="KW-0050">Antiport</keyword>
<dbReference type="GeneID" id="50019208"/>
<evidence type="ECO:0000313" key="19">
    <source>
        <dbReference type="EMBL" id="MBF9303637.1"/>
    </source>
</evidence>
<dbReference type="KEGG" id="seps:DP17_1938"/>
<dbReference type="AlphaFoldDB" id="A0A2G7HY83"/>
<dbReference type="InterPro" id="IPR005281">
    <property type="entry name" value="CPA3_sub_B"/>
</dbReference>
<dbReference type="GO" id="GO:1902600">
    <property type="term" value="P:proton transmembrane transport"/>
    <property type="evidence" value="ECO:0007669"/>
    <property type="project" value="UniProtKB-KW"/>
</dbReference>
<dbReference type="GO" id="GO:0006814">
    <property type="term" value="P:sodium ion transport"/>
    <property type="evidence" value="ECO:0007669"/>
    <property type="project" value="UniProtKB-UniRule"/>
</dbReference>
<evidence type="ECO:0000256" key="5">
    <source>
        <dbReference type="ARBA" id="ARBA00022448"/>
    </source>
</evidence>
<evidence type="ECO:0000256" key="2">
    <source>
        <dbReference type="ARBA" id="ARBA00009425"/>
    </source>
</evidence>
<evidence type="ECO:0000259" key="17">
    <source>
        <dbReference type="Pfam" id="PF04039"/>
    </source>
</evidence>
<keyword evidence="11" id="KW-0915">Sodium</keyword>
<evidence type="ECO:0000256" key="4">
    <source>
        <dbReference type="ARBA" id="ARBA00018332"/>
    </source>
</evidence>
<feature type="transmembrane region" description="Helical" evidence="16">
    <location>
        <begin position="12"/>
        <end position="34"/>
    </location>
</feature>
<dbReference type="NCBIfam" id="NF009223">
    <property type="entry name" value="PRK12573.1"/>
    <property type="match status" value="1"/>
</dbReference>
<dbReference type="Proteomes" id="UP000228502">
    <property type="component" value="Unassembled WGS sequence"/>
</dbReference>
<comment type="similarity">
    <text evidence="2 16">Belongs to the CPA3 antiporters (TC 2.A.63) subunit B family.</text>
</comment>
<dbReference type="EMBL" id="JACGQI010000009">
    <property type="protein sequence ID" value="MBF2230185.1"/>
    <property type="molecule type" value="Genomic_DNA"/>
</dbReference>
<comment type="function">
    <text evidence="16">Mnh complex is a Na(+)/H(+) antiporter involved in Na(+) excretion.</text>
</comment>
<evidence type="ECO:0000313" key="21">
    <source>
        <dbReference type="Proteomes" id="UP000228502"/>
    </source>
</evidence>
<dbReference type="Proteomes" id="UP000648077">
    <property type="component" value="Unassembled WGS sequence"/>
</dbReference>
<dbReference type="Proteomes" id="UP000622362">
    <property type="component" value="Unassembled WGS sequence"/>
</dbReference>
<proteinExistence type="inferred from homology"/>
<dbReference type="OMA" id="HPGFLMP"/>
<evidence type="ECO:0000256" key="9">
    <source>
        <dbReference type="ARBA" id="ARBA00022781"/>
    </source>
</evidence>
<dbReference type="SMR" id="A0A2G7HY83"/>
<keyword evidence="13 16" id="KW-0472">Membrane</keyword>
<evidence type="ECO:0000256" key="16">
    <source>
        <dbReference type="RuleBase" id="RU368067"/>
    </source>
</evidence>
<keyword evidence="10 16" id="KW-1133">Transmembrane helix</keyword>
<evidence type="ECO:0000256" key="14">
    <source>
        <dbReference type="ARBA" id="ARBA00023201"/>
    </source>
</evidence>
<evidence type="ECO:0000256" key="11">
    <source>
        <dbReference type="ARBA" id="ARBA00023053"/>
    </source>
</evidence>
<name>A0A2G7HY83_STAEP</name>
<dbReference type="GO" id="GO:0008324">
    <property type="term" value="F:monoatomic cation transmembrane transporter activity"/>
    <property type="evidence" value="ECO:0007669"/>
    <property type="project" value="UniProtKB-UniRule"/>
</dbReference>
<dbReference type="GO" id="GO:0015297">
    <property type="term" value="F:antiporter activity"/>
    <property type="evidence" value="ECO:0007669"/>
    <property type="project" value="UniProtKB-UniRule"/>
</dbReference>
<keyword evidence="8 16" id="KW-0812">Transmembrane</keyword>
<evidence type="ECO:0000313" key="20">
    <source>
        <dbReference type="EMBL" id="PIH10050.1"/>
    </source>
</evidence>
<dbReference type="Pfam" id="PF04039">
    <property type="entry name" value="MnhB"/>
    <property type="match status" value="1"/>
</dbReference>
<feature type="domain" description="Na+/H+ antiporter MnhB subunit-related protein" evidence="17">
    <location>
        <begin position="9"/>
        <end position="133"/>
    </location>
</feature>
<feature type="transmembrane region" description="Helical" evidence="16">
    <location>
        <begin position="71"/>
        <end position="91"/>
    </location>
</feature>
<dbReference type="PANTHER" id="PTHR33932:SF4">
    <property type="entry name" value="NA(+)_H(+) ANTIPORTER SUBUNIT B"/>
    <property type="match status" value="1"/>
</dbReference>
<reference evidence="20 21" key="1">
    <citation type="submission" date="2017-10" db="EMBL/GenBank/DDBJ databases">
        <title>genome sequences of Staph epi in chlorhexidine trial.</title>
        <authorList>
            <person name="Greninger A.L."/>
            <person name="Addetia A."/>
            <person name="Qin X."/>
            <person name="Zerr D."/>
        </authorList>
    </citation>
    <scope>NUCLEOTIDE SEQUENCE [LARGE SCALE GENOMIC DNA]</scope>
    <source>
        <strain evidence="20 21">SCH-17</strain>
    </source>
</reference>
<evidence type="ECO:0000313" key="22">
    <source>
        <dbReference type="Proteomes" id="UP000622362"/>
    </source>
</evidence>
<keyword evidence="9 16" id="KW-0375">Hydrogen ion transport</keyword>
<evidence type="ECO:0000313" key="18">
    <source>
        <dbReference type="EMBL" id="MBF2230185.1"/>
    </source>
</evidence>
<evidence type="ECO:0000256" key="6">
    <source>
        <dbReference type="ARBA" id="ARBA00022449"/>
    </source>
</evidence>
<dbReference type="EMBL" id="JADPYN010000009">
    <property type="protein sequence ID" value="MBF9303637.1"/>
    <property type="molecule type" value="Genomic_DNA"/>
</dbReference>